<feature type="signal peptide" evidence="3">
    <location>
        <begin position="1"/>
        <end position="31"/>
    </location>
</feature>
<keyword evidence="1 3" id="KW-0732">Signal</keyword>
<evidence type="ECO:0000256" key="1">
    <source>
        <dbReference type="ARBA" id="ARBA00022729"/>
    </source>
</evidence>
<evidence type="ECO:0000256" key="3">
    <source>
        <dbReference type="SAM" id="SignalP"/>
    </source>
</evidence>
<organism evidence="4 5">
    <name type="scientific">Paenibacillus donghaensis</name>
    <dbReference type="NCBI Taxonomy" id="414771"/>
    <lineage>
        <taxon>Bacteria</taxon>
        <taxon>Bacillati</taxon>
        <taxon>Bacillota</taxon>
        <taxon>Bacilli</taxon>
        <taxon>Bacillales</taxon>
        <taxon>Paenibacillaceae</taxon>
        <taxon>Paenibacillus</taxon>
    </lineage>
</organism>
<dbReference type="AlphaFoldDB" id="A0A2Z2KEF4"/>
<keyword evidence="5" id="KW-1185">Reference proteome</keyword>
<dbReference type="Gene3D" id="3.40.190.10">
    <property type="entry name" value="Periplasmic binding protein-like II"/>
    <property type="match status" value="2"/>
</dbReference>
<dbReference type="PANTHER" id="PTHR30006:SF2">
    <property type="entry name" value="ABC TRANSPORTER SUBSTRATE-BINDING PROTEIN"/>
    <property type="match status" value="1"/>
</dbReference>
<dbReference type="GO" id="GO:0030976">
    <property type="term" value="F:thiamine pyrophosphate binding"/>
    <property type="evidence" value="ECO:0007669"/>
    <property type="project" value="TreeGrafter"/>
</dbReference>
<dbReference type="GO" id="GO:0030288">
    <property type="term" value="C:outer membrane-bounded periplasmic space"/>
    <property type="evidence" value="ECO:0007669"/>
    <property type="project" value="TreeGrafter"/>
</dbReference>
<reference evidence="4 5" key="1">
    <citation type="submission" date="2017-06" db="EMBL/GenBank/DDBJ databases">
        <title>Complete genome sequence of Paenibacillus donghaensis KCTC 13049T isolated from East Sea sediment, South Korea.</title>
        <authorList>
            <person name="Jung B.K."/>
            <person name="Hong S.-J."/>
            <person name="Shin J.-H."/>
        </authorList>
    </citation>
    <scope>NUCLEOTIDE SEQUENCE [LARGE SCALE GENOMIC DNA]</scope>
    <source>
        <strain evidence="4 5">KCTC 13049</strain>
    </source>
</reference>
<evidence type="ECO:0000313" key="5">
    <source>
        <dbReference type="Proteomes" id="UP000249890"/>
    </source>
</evidence>
<feature type="chain" id="PRO_5016384003" evidence="3">
    <location>
        <begin position="32"/>
        <end position="385"/>
    </location>
</feature>
<evidence type="ECO:0000313" key="4">
    <source>
        <dbReference type="EMBL" id="ASA21463.1"/>
    </source>
</evidence>
<dbReference type="InterPro" id="IPR006059">
    <property type="entry name" value="SBP"/>
</dbReference>
<evidence type="ECO:0000256" key="2">
    <source>
        <dbReference type="SAM" id="MobiDB-lite"/>
    </source>
</evidence>
<dbReference type="EMBL" id="CP021780">
    <property type="protein sequence ID" value="ASA21463.1"/>
    <property type="molecule type" value="Genomic_DNA"/>
</dbReference>
<accession>A0A2Z2KEF4</accession>
<dbReference type="GO" id="GO:0015888">
    <property type="term" value="P:thiamine transport"/>
    <property type="evidence" value="ECO:0007669"/>
    <property type="project" value="TreeGrafter"/>
</dbReference>
<dbReference type="Proteomes" id="UP000249890">
    <property type="component" value="Chromosome"/>
</dbReference>
<dbReference type="OrthoDB" id="179400at2"/>
<dbReference type="RefSeq" id="WP_087915471.1">
    <property type="nucleotide sequence ID" value="NZ_CP021780.1"/>
</dbReference>
<dbReference type="Pfam" id="PF13416">
    <property type="entry name" value="SBP_bac_8"/>
    <property type="match status" value="1"/>
</dbReference>
<dbReference type="PANTHER" id="PTHR30006">
    <property type="entry name" value="THIAMINE-BINDING PERIPLASMIC PROTEIN-RELATED"/>
    <property type="match status" value="1"/>
</dbReference>
<dbReference type="PROSITE" id="PS51257">
    <property type="entry name" value="PROKAR_LIPOPROTEIN"/>
    <property type="match status" value="1"/>
</dbReference>
<dbReference type="SUPFAM" id="SSF53850">
    <property type="entry name" value="Periplasmic binding protein-like II"/>
    <property type="match status" value="1"/>
</dbReference>
<dbReference type="GO" id="GO:0030975">
    <property type="term" value="F:thiamine binding"/>
    <property type="evidence" value="ECO:0007669"/>
    <property type="project" value="TreeGrafter"/>
</dbReference>
<feature type="region of interest" description="Disordered" evidence="2">
    <location>
        <begin position="32"/>
        <end position="51"/>
    </location>
</feature>
<name>A0A2Z2KEF4_9BACL</name>
<proteinExistence type="predicted"/>
<protein>
    <submittedName>
        <fullName evidence="4">Spermidine/putrescine ABC transporter substrate-binding protein</fullName>
    </submittedName>
</protein>
<sequence length="385" mass="41662">MTNAMNKRSVFLTSLTLASLLALSACGGGNAASPSNNTANTATDSPGTAATDSGEKVKLTMFIWAGSNQDIVPKEVVAEYVKAHPNVEVTFEESSNSVMYPKMVAGKQADANNPVVNFGYFNADASAKGLNDDMWEPLDPAIVTNMKDIPEAFHTADNKGIVWGVSSFALVYNKDLVKTPPTSWNDLWTNEEFKGKSAMWDYMFYAYISPLIAVKGDELGATYDNPEPAFKFWAEHSDQIGTLVTSNDQLKGLLDSGDALIAPFSAQVAQTWIDGGSPLAVTYPSEGAISFPYSLQVVKGSTPEQQKVANEIINELLSADALSRYAEATGTPVTSTTAAIPDKYKDDPSFSIEVQSKGINPDWATLAKDSSKWKEFWDRLVKTEL</sequence>
<feature type="compositionally biased region" description="Low complexity" evidence="2">
    <location>
        <begin position="32"/>
        <end position="43"/>
    </location>
</feature>
<gene>
    <name evidence="4" type="ORF">B9T62_12150</name>
</gene>
<dbReference type="KEGG" id="pdh:B9T62_12150"/>